<feature type="region of interest" description="Disordered" evidence="1">
    <location>
        <begin position="188"/>
        <end position="228"/>
    </location>
</feature>
<dbReference type="OrthoDB" id="10457776at2759"/>
<protein>
    <submittedName>
        <fullName evidence="2">Uncharacterized protein</fullName>
    </submittedName>
</protein>
<proteinExistence type="predicted"/>
<dbReference type="Proteomes" id="UP000078559">
    <property type="component" value="Chromosome 9"/>
</dbReference>
<dbReference type="EMBL" id="CM003106">
    <property type="protein sequence ID" value="KUI72857.1"/>
    <property type="molecule type" value="Genomic_DNA"/>
</dbReference>
<feature type="region of interest" description="Disordered" evidence="1">
    <location>
        <begin position="273"/>
        <end position="307"/>
    </location>
</feature>
<dbReference type="AlphaFoldDB" id="A0A194W985"/>
<accession>A0A194W985</accession>
<evidence type="ECO:0000313" key="3">
    <source>
        <dbReference type="Proteomes" id="UP000078559"/>
    </source>
</evidence>
<sequence length="319" mass="35370">MCLIIQVVCPGCGLVVEKTYQDCFCQELLLQEHSISQQNKTIQSPDLLWWSCPSVDCDLNRTLHWSLVSLYATAIGKGKAYSQSHTYTTLAVDDEGDEACELALSPEDTGVPNPPHPGLFCAEARLTARKMFQKGATHQDIADAVGSSTSSVGRYIGAYIRPNFRAFMEGYKPPSMVIASAPPRVQVEYDDEDESSSQKEDEEDDDESLPDIPLTTTKPVRGAPRPNWLSPKERRLVYAMRSRGETKLDISKALRKPRAQVVRYINAYMIQQQVAAPSTPGPAKRKRSEEEPQTEPRRSKRVRGNNTAGILDSIVVLGG</sequence>
<feature type="compositionally biased region" description="Basic and acidic residues" evidence="1">
    <location>
        <begin position="287"/>
        <end position="297"/>
    </location>
</feature>
<name>A0A194W985_CYTMA</name>
<feature type="compositionally biased region" description="Acidic residues" evidence="1">
    <location>
        <begin position="188"/>
        <end position="209"/>
    </location>
</feature>
<evidence type="ECO:0000313" key="2">
    <source>
        <dbReference type="EMBL" id="KUI72857.1"/>
    </source>
</evidence>
<evidence type="ECO:0000256" key="1">
    <source>
        <dbReference type="SAM" id="MobiDB-lite"/>
    </source>
</evidence>
<organism evidence="2 3">
    <name type="scientific">Cytospora mali</name>
    <name type="common">Apple Valsa canker fungus</name>
    <name type="synonym">Valsa mali</name>
    <dbReference type="NCBI Taxonomy" id="578113"/>
    <lineage>
        <taxon>Eukaryota</taxon>
        <taxon>Fungi</taxon>
        <taxon>Dikarya</taxon>
        <taxon>Ascomycota</taxon>
        <taxon>Pezizomycotina</taxon>
        <taxon>Sordariomycetes</taxon>
        <taxon>Sordariomycetidae</taxon>
        <taxon>Diaporthales</taxon>
        <taxon>Cytosporaceae</taxon>
        <taxon>Cytospora</taxon>
    </lineage>
</organism>
<keyword evidence="3" id="KW-1185">Reference proteome</keyword>
<reference evidence="2" key="1">
    <citation type="submission" date="2014-12" db="EMBL/GenBank/DDBJ databases">
        <title>Genome Sequence of Valsa Canker Pathogens Uncovers a Specific Adaption of Colonization on Woody Bark.</title>
        <authorList>
            <person name="Yin Z."/>
            <person name="Liu H."/>
            <person name="Gao X."/>
            <person name="Li Z."/>
            <person name="Song N."/>
            <person name="Ke X."/>
            <person name="Dai Q."/>
            <person name="Wu Y."/>
            <person name="Sun Y."/>
            <person name="Xu J.-R."/>
            <person name="Kang Z.K."/>
            <person name="Wang L."/>
            <person name="Huang L."/>
        </authorList>
    </citation>
    <scope>NUCLEOTIDE SEQUENCE [LARGE SCALE GENOMIC DNA]</scope>
    <source>
        <strain evidence="2">03-8</strain>
    </source>
</reference>
<gene>
    <name evidence="2" type="ORF">VM1G_08599</name>
</gene>